<comment type="similarity">
    <text evidence="1">Belongs to the universal stress protein A family.</text>
</comment>
<evidence type="ECO:0000313" key="3">
    <source>
        <dbReference type="EMBL" id="SPE18170.1"/>
    </source>
</evidence>
<dbReference type="CDD" id="cd00293">
    <property type="entry name" value="USP-like"/>
    <property type="match status" value="2"/>
</dbReference>
<dbReference type="OrthoDB" id="110147at2"/>
<dbReference type="PANTHER" id="PTHR46268">
    <property type="entry name" value="STRESS RESPONSE PROTEIN NHAX"/>
    <property type="match status" value="1"/>
</dbReference>
<dbReference type="Pfam" id="PF00582">
    <property type="entry name" value="Usp"/>
    <property type="match status" value="2"/>
</dbReference>
<evidence type="ECO:0000259" key="2">
    <source>
        <dbReference type="Pfam" id="PF00582"/>
    </source>
</evidence>
<dbReference type="SUPFAM" id="SSF52402">
    <property type="entry name" value="Adenine nucleotide alpha hydrolases-like"/>
    <property type="match status" value="2"/>
</dbReference>
<dbReference type="EMBL" id="OKRB01000046">
    <property type="protein sequence ID" value="SPE18170.1"/>
    <property type="molecule type" value="Genomic_DNA"/>
</dbReference>
<dbReference type="Proteomes" id="UP000239735">
    <property type="component" value="Unassembled WGS sequence"/>
</dbReference>
<dbReference type="PANTHER" id="PTHR46268:SF6">
    <property type="entry name" value="UNIVERSAL STRESS PROTEIN UP12"/>
    <property type="match status" value="1"/>
</dbReference>
<feature type="domain" description="UspA" evidence="2">
    <location>
        <begin position="12"/>
        <end position="146"/>
    </location>
</feature>
<gene>
    <name evidence="3" type="ORF">SBA5_140037</name>
</gene>
<dbReference type="Gene3D" id="3.40.50.620">
    <property type="entry name" value="HUPs"/>
    <property type="match status" value="2"/>
</dbReference>
<evidence type="ECO:0000256" key="1">
    <source>
        <dbReference type="ARBA" id="ARBA00008791"/>
    </source>
</evidence>
<dbReference type="InterPro" id="IPR006016">
    <property type="entry name" value="UspA"/>
</dbReference>
<name>A0A2N9L4K4_9BACT</name>
<dbReference type="InterPro" id="IPR006015">
    <property type="entry name" value="Universal_stress_UspA"/>
</dbReference>
<dbReference type="PRINTS" id="PR01438">
    <property type="entry name" value="UNVRSLSTRESS"/>
</dbReference>
<dbReference type="InterPro" id="IPR014729">
    <property type="entry name" value="Rossmann-like_a/b/a_fold"/>
</dbReference>
<protein>
    <recommendedName>
        <fullName evidence="2">UspA domain-containing protein</fullName>
    </recommendedName>
</protein>
<evidence type="ECO:0000313" key="4">
    <source>
        <dbReference type="Proteomes" id="UP000239735"/>
    </source>
</evidence>
<organism evidence="3 4">
    <name type="scientific">Candidatus Sulfuritelmatomonas gaucii</name>
    <dbReference type="NCBI Taxonomy" id="2043161"/>
    <lineage>
        <taxon>Bacteria</taxon>
        <taxon>Pseudomonadati</taxon>
        <taxon>Acidobacteriota</taxon>
        <taxon>Terriglobia</taxon>
        <taxon>Terriglobales</taxon>
        <taxon>Acidobacteriaceae</taxon>
        <taxon>Candidatus Sulfuritelmatomonas</taxon>
    </lineage>
</organism>
<feature type="domain" description="UspA" evidence="2">
    <location>
        <begin position="164"/>
        <end position="295"/>
    </location>
</feature>
<accession>A0A2N9L4K4</accession>
<dbReference type="AlphaFoldDB" id="A0A2N9L4K4"/>
<proteinExistence type="inferred from homology"/>
<sequence>MDDPANSSLLPFKAIVYATDFSSCSENAGHYANSVARKFDADLLVAHAFVLSYPAMEVEAEDGRKKKSEQRKELETTLAATAKRFGDGVKRAVPVLLEGDPREQIPRLAGEHTPSLIVLATRGRGRMERGIVGSVAERIMRVSGGPALTIGPLVPACEPSRPLFQRVLYATGLSPAAARGAAYAAAIAEAFGSSLEVLHVVNPDDVADKDRFSEVQMRFRTVLKEMAPQHAERISQPEGLVEVGSAHERILEYLQESKVDLLVLSIRKSSHLWLQSRLSGAFHIIANAPCPVLTITG</sequence>
<reference evidence="4" key="1">
    <citation type="submission" date="2018-02" db="EMBL/GenBank/DDBJ databases">
        <authorList>
            <person name="Hausmann B."/>
        </authorList>
    </citation>
    <scope>NUCLEOTIDE SEQUENCE [LARGE SCALE GENOMIC DNA]</scope>
    <source>
        <strain evidence="4">Peat soil MAG SbA5</strain>
    </source>
</reference>